<keyword evidence="2" id="KW-0808">Transferase</keyword>
<keyword evidence="2" id="KW-0239">DNA-directed DNA polymerase</keyword>
<dbReference type="EMBL" id="JAAIUW010000007">
    <property type="protein sequence ID" value="KAF7823648.1"/>
    <property type="molecule type" value="Genomic_DNA"/>
</dbReference>
<reference evidence="2" key="1">
    <citation type="submission" date="2020-09" db="EMBL/GenBank/DDBJ databases">
        <title>Genome-Enabled Discovery of Anthraquinone Biosynthesis in Senna tora.</title>
        <authorList>
            <person name="Kang S.-H."/>
            <person name="Pandey R.P."/>
            <person name="Lee C.-M."/>
            <person name="Sim J.-S."/>
            <person name="Jeong J.-T."/>
            <person name="Choi B.-S."/>
            <person name="Jung M."/>
            <person name="Ginzburg D."/>
            <person name="Zhao K."/>
            <person name="Won S.Y."/>
            <person name="Oh T.-J."/>
            <person name="Yu Y."/>
            <person name="Kim N.-H."/>
            <person name="Lee O.R."/>
            <person name="Lee T.-H."/>
            <person name="Bashyal P."/>
            <person name="Kim T.-S."/>
            <person name="Lee W.-H."/>
            <person name="Kawkins C."/>
            <person name="Kim C.-K."/>
            <person name="Kim J.S."/>
            <person name="Ahn B.O."/>
            <person name="Rhee S.Y."/>
            <person name="Sohng J.K."/>
        </authorList>
    </citation>
    <scope>NUCLEOTIDE SEQUENCE</scope>
    <source>
        <tissue evidence="2">Leaf</tissue>
    </source>
</reference>
<feature type="chain" id="PRO_5032615482" evidence="1">
    <location>
        <begin position="17"/>
        <end position="129"/>
    </location>
</feature>
<accession>A0A834TK47</accession>
<proteinExistence type="predicted"/>
<dbReference type="Proteomes" id="UP000634136">
    <property type="component" value="Unassembled WGS sequence"/>
</dbReference>
<dbReference type="GO" id="GO:0003887">
    <property type="term" value="F:DNA-directed DNA polymerase activity"/>
    <property type="evidence" value="ECO:0007669"/>
    <property type="project" value="UniProtKB-KW"/>
</dbReference>
<organism evidence="2 3">
    <name type="scientific">Senna tora</name>
    <dbReference type="NCBI Taxonomy" id="362788"/>
    <lineage>
        <taxon>Eukaryota</taxon>
        <taxon>Viridiplantae</taxon>
        <taxon>Streptophyta</taxon>
        <taxon>Embryophyta</taxon>
        <taxon>Tracheophyta</taxon>
        <taxon>Spermatophyta</taxon>
        <taxon>Magnoliopsida</taxon>
        <taxon>eudicotyledons</taxon>
        <taxon>Gunneridae</taxon>
        <taxon>Pentapetalae</taxon>
        <taxon>rosids</taxon>
        <taxon>fabids</taxon>
        <taxon>Fabales</taxon>
        <taxon>Fabaceae</taxon>
        <taxon>Caesalpinioideae</taxon>
        <taxon>Cassia clade</taxon>
        <taxon>Senna</taxon>
    </lineage>
</organism>
<gene>
    <name evidence="2" type="ORF">G2W53_021792</name>
</gene>
<keyword evidence="3" id="KW-1185">Reference proteome</keyword>
<comment type="caution">
    <text evidence="2">The sequence shown here is derived from an EMBL/GenBank/DDBJ whole genome shotgun (WGS) entry which is preliminary data.</text>
</comment>
<evidence type="ECO:0000313" key="3">
    <source>
        <dbReference type="Proteomes" id="UP000634136"/>
    </source>
</evidence>
<dbReference type="OrthoDB" id="1436638at2759"/>
<feature type="signal peptide" evidence="1">
    <location>
        <begin position="1"/>
        <end position="16"/>
    </location>
</feature>
<dbReference type="AlphaFoldDB" id="A0A834TK47"/>
<evidence type="ECO:0000313" key="2">
    <source>
        <dbReference type="EMBL" id="KAF7823648.1"/>
    </source>
</evidence>
<keyword evidence="1" id="KW-0732">Signal</keyword>
<sequence>MTSLCLCILTMRVSLGEVQRLIEKMPTSWVTKMASDRNVDARVAGVQDCDMFLSLYSQIAALTKEVKSLGIQRAVQTVSPFVQPCEDCGESHTSEQCHLVLESVQYLANRNESVPPLDLLQERSTLLPE</sequence>
<protein>
    <submittedName>
        <fullName evidence="2">DNA-directed DNA polymerase</fullName>
    </submittedName>
</protein>
<name>A0A834TK47_9FABA</name>
<keyword evidence="2" id="KW-0548">Nucleotidyltransferase</keyword>
<evidence type="ECO:0000256" key="1">
    <source>
        <dbReference type="SAM" id="SignalP"/>
    </source>
</evidence>